<proteinExistence type="predicted"/>
<dbReference type="SUPFAM" id="SSF53613">
    <property type="entry name" value="Ribokinase-like"/>
    <property type="match status" value="1"/>
</dbReference>
<accession>A0A2N6VIS8</accession>
<dbReference type="Gene3D" id="3.40.1190.20">
    <property type="match status" value="1"/>
</dbReference>
<keyword evidence="1" id="KW-0808">Transferase</keyword>
<dbReference type="InterPro" id="IPR011611">
    <property type="entry name" value="PfkB_dom"/>
</dbReference>
<dbReference type="RefSeq" id="WP_180965508.1">
    <property type="nucleotide sequence ID" value="NZ_PNHK01000506.1"/>
</dbReference>
<gene>
    <name evidence="4" type="ORF">CJ199_14765</name>
</gene>
<feature type="domain" description="Carbohydrate kinase PfkB" evidence="3">
    <location>
        <begin position="2"/>
        <end position="73"/>
    </location>
</feature>
<dbReference type="EMBL" id="PNHK01000506">
    <property type="protein sequence ID" value="PMD02229.1"/>
    <property type="molecule type" value="Genomic_DNA"/>
</dbReference>
<dbReference type="PANTHER" id="PTHR10584">
    <property type="entry name" value="SUGAR KINASE"/>
    <property type="match status" value="1"/>
</dbReference>
<evidence type="ECO:0000313" key="4">
    <source>
        <dbReference type="EMBL" id="PMD02229.1"/>
    </source>
</evidence>
<keyword evidence="2 4" id="KW-0418">Kinase</keyword>
<dbReference type="Proteomes" id="UP000235598">
    <property type="component" value="Unassembled WGS sequence"/>
</dbReference>
<feature type="non-terminal residue" evidence="4">
    <location>
        <position position="1"/>
    </location>
</feature>
<evidence type="ECO:0000313" key="5">
    <source>
        <dbReference type="Proteomes" id="UP000235598"/>
    </source>
</evidence>
<protein>
    <submittedName>
        <fullName evidence="4">Ribokinase</fullName>
    </submittedName>
</protein>
<evidence type="ECO:0000256" key="1">
    <source>
        <dbReference type="ARBA" id="ARBA00022679"/>
    </source>
</evidence>
<evidence type="ECO:0000259" key="3">
    <source>
        <dbReference type="Pfam" id="PF00294"/>
    </source>
</evidence>
<sequence length="79" mass="8219">DERVCITFGAQGALWRGIHAPARRIEAVDTTGAGDTFAGTLAAAVARGLSTEEALQAATEAATDICERDGAQDWQTLSN</sequence>
<name>A0A2N6VIS8_9MICO</name>
<dbReference type="PANTHER" id="PTHR10584:SF166">
    <property type="entry name" value="RIBOKINASE"/>
    <property type="match status" value="1"/>
</dbReference>
<dbReference type="GO" id="GO:0016301">
    <property type="term" value="F:kinase activity"/>
    <property type="evidence" value="ECO:0007669"/>
    <property type="project" value="UniProtKB-KW"/>
</dbReference>
<comment type="caution">
    <text evidence="4">The sequence shown here is derived from an EMBL/GenBank/DDBJ whole genome shotgun (WGS) entry which is preliminary data.</text>
</comment>
<reference evidence="4 5" key="1">
    <citation type="submission" date="2017-09" db="EMBL/GenBank/DDBJ databases">
        <title>Bacterial strain isolated from the female urinary microbiota.</title>
        <authorList>
            <person name="Thomas-White K."/>
            <person name="Kumar N."/>
            <person name="Forster S."/>
            <person name="Putonti C."/>
            <person name="Lawley T."/>
            <person name="Wolfe A.J."/>
        </authorList>
    </citation>
    <scope>NUCLEOTIDE SEQUENCE [LARGE SCALE GENOMIC DNA]</scope>
    <source>
        <strain evidence="4 5">UMB1301</strain>
    </source>
</reference>
<dbReference type="InterPro" id="IPR029056">
    <property type="entry name" value="Ribokinase-like"/>
</dbReference>
<dbReference type="Pfam" id="PF00294">
    <property type="entry name" value="PfkB"/>
    <property type="match status" value="1"/>
</dbReference>
<organism evidence="4 5">
    <name type="scientific">Brevibacterium paucivorans</name>
    <dbReference type="NCBI Taxonomy" id="170994"/>
    <lineage>
        <taxon>Bacteria</taxon>
        <taxon>Bacillati</taxon>
        <taxon>Actinomycetota</taxon>
        <taxon>Actinomycetes</taxon>
        <taxon>Micrococcales</taxon>
        <taxon>Brevibacteriaceae</taxon>
        <taxon>Brevibacterium</taxon>
    </lineage>
</organism>
<dbReference type="AlphaFoldDB" id="A0A2N6VIS8"/>
<evidence type="ECO:0000256" key="2">
    <source>
        <dbReference type="ARBA" id="ARBA00022777"/>
    </source>
</evidence>